<evidence type="ECO:0000313" key="1">
    <source>
        <dbReference type="EMBL" id="KAJ8002751.1"/>
    </source>
</evidence>
<sequence>MEGHTTPEMDMETTCPVDQSSEEFQLLVAYCDRRKKQWSGTMAETQGFSLPPASAAIHMSHEHFMFKGAKLDLEDQTYRIFKQGPSLSSDFPGPVGRRQKKKKVVEKGAAGDDAPTCNIVSDVAESEGSLSGVADRLTQIADTVKISPVYVLKSCSTDNFKTDETLDNNADVIRKLVELLKVSGDVLDEEIKRNPILQKHFQTSFNYGMFEKLTTILLRAKREGGPELSHVGPASEESVQKEQIALAFEVTSRLSALDLHPMNRAMGFGLRYLQQHFTAWVKKQGGWNKAFDCEDCD</sequence>
<protein>
    <submittedName>
        <fullName evidence="1">Uncharacterized protein</fullName>
    </submittedName>
</protein>
<dbReference type="Proteomes" id="UP001157502">
    <property type="component" value="Chromosome 13"/>
</dbReference>
<proteinExistence type="predicted"/>
<comment type="caution">
    <text evidence="1">The sequence shown here is derived from an EMBL/GenBank/DDBJ whole genome shotgun (WGS) entry which is preliminary data.</text>
</comment>
<name>A0ACC2GGV4_DALPE</name>
<evidence type="ECO:0000313" key="2">
    <source>
        <dbReference type="Proteomes" id="UP001157502"/>
    </source>
</evidence>
<keyword evidence="2" id="KW-1185">Reference proteome</keyword>
<gene>
    <name evidence="1" type="ORF">DPEC_G00162200</name>
</gene>
<accession>A0ACC2GGV4</accession>
<organism evidence="1 2">
    <name type="scientific">Dallia pectoralis</name>
    <name type="common">Alaska blackfish</name>
    <dbReference type="NCBI Taxonomy" id="75939"/>
    <lineage>
        <taxon>Eukaryota</taxon>
        <taxon>Metazoa</taxon>
        <taxon>Chordata</taxon>
        <taxon>Craniata</taxon>
        <taxon>Vertebrata</taxon>
        <taxon>Euteleostomi</taxon>
        <taxon>Actinopterygii</taxon>
        <taxon>Neopterygii</taxon>
        <taxon>Teleostei</taxon>
        <taxon>Protacanthopterygii</taxon>
        <taxon>Esociformes</taxon>
        <taxon>Umbridae</taxon>
        <taxon>Dallia</taxon>
    </lineage>
</organism>
<dbReference type="EMBL" id="CM055740">
    <property type="protein sequence ID" value="KAJ8002751.1"/>
    <property type="molecule type" value="Genomic_DNA"/>
</dbReference>
<reference evidence="1" key="1">
    <citation type="submission" date="2021-05" db="EMBL/GenBank/DDBJ databases">
        <authorList>
            <person name="Pan Q."/>
            <person name="Jouanno E."/>
            <person name="Zahm M."/>
            <person name="Klopp C."/>
            <person name="Cabau C."/>
            <person name="Louis A."/>
            <person name="Berthelot C."/>
            <person name="Parey E."/>
            <person name="Roest Crollius H."/>
            <person name="Montfort J."/>
            <person name="Robinson-Rechavi M."/>
            <person name="Bouchez O."/>
            <person name="Lampietro C."/>
            <person name="Lopez Roques C."/>
            <person name="Donnadieu C."/>
            <person name="Postlethwait J."/>
            <person name="Bobe J."/>
            <person name="Dillon D."/>
            <person name="Chandos A."/>
            <person name="von Hippel F."/>
            <person name="Guiguen Y."/>
        </authorList>
    </citation>
    <scope>NUCLEOTIDE SEQUENCE</scope>
    <source>
        <strain evidence="1">YG-Jan2019</strain>
    </source>
</reference>